<reference evidence="13 14" key="1">
    <citation type="submission" date="2024-03" db="EMBL/GenBank/DDBJ databases">
        <title>Human intestinal bacterial collection.</title>
        <authorList>
            <person name="Pauvert C."/>
            <person name="Hitch T.C.A."/>
            <person name="Clavel T."/>
        </authorList>
    </citation>
    <scope>NUCLEOTIDE SEQUENCE [LARGE SCALE GENOMIC DNA]</scope>
    <source>
        <strain evidence="13 14">CLA-KB-H122</strain>
    </source>
</reference>
<dbReference type="Gene3D" id="2.60.40.10">
    <property type="entry name" value="Immunoglobulins"/>
    <property type="match status" value="1"/>
</dbReference>
<dbReference type="InterPro" id="IPR018062">
    <property type="entry name" value="HTH_AraC-typ_CS"/>
</dbReference>
<evidence type="ECO:0000256" key="2">
    <source>
        <dbReference type="ARBA" id="ARBA00012438"/>
    </source>
</evidence>
<dbReference type="SMART" id="SM00388">
    <property type="entry name" value="HisKA"/>
    <property type="match status" value="1"/>
</dbReference>
<keyword evidence="14" id="KW-1185">Reference proteome</keyword>
<protein>
    <recommendedName>
        <fullName evidence="2">histidine kinase</fullName>
        <ecNumber evidence="2">2.7.13.3</ecNumber>
    </recommendedName>
</protein>
<keyword evidence="5" id="KW-0238">DNA-binding</keyword>
<keyword evidence="6" id="KW-0804">Transcription</keyword>
<dbReference type="PROSITE" id="PS50109">
    <property type="entry name" value="HIS_KIN"/>
    <property type="match status" value="1"/>
</dbReference>
<comment type="catalytic activity">
    <reaction evidence="1">
        <text>ATP + protein L-histidine = ADP + protein N-phospho-L-histidine.</text>
        <dbReference type="EC" id="2.7.13.3"/>
    </reaction>
</comment>
<feature type="signal peptide" evidence="9">
    <location>
        <begin position="1"/>
        <end position="27"/>
    </location>
</feature>
<dbReference type="InterPro" id="IPR011006">
    <property type="entry name" value="CheY-like_superfamily"/>
</dbReference>
<keyword evidence="8" id="KW-0472">Membrane</keyword>
<dbReference type="PANTHER" id="PTHR43547">
    <property type="entry name" value="TWO-COMPONENT HISTIDINE KINASE"/>
    <property type="match status" value="1"/>
</dbReference>
<feature type="transmembrane region" description="Helical" evidence="8">
    <location>
        <begin position="797"/>
        <end position="816"/>
    </location>
</feature>
<feature type="modified residue" description="4-aspartylphosphate" evidence="7">
    <location>
        <position position="1129"/>
    </location>
</feature>
<name>A0ABV1GWK7_9BACT</name>
<accession>A0ABV1GWK7</accession>
<feature type="domain" description="Histidine kinase" evidence="11">
    <location>
        <begin position="848"/>
        <end position="1060"/>
    </location>
</feature>
<dbReference type="PROSITE" id="PS00041">
    <property type="entry name" value="HTH_ARAC_FAMILY_1"/>
    <property type="match status" value="1"/>
</dbReference>
<dbReference type="InterPro" id="IPR018060">
    <property type="entry name" value="HTH_AraC"/>
</dbReference>
<keyword evidence="9" id="KW-0732">Signal</keyword>
<gene>
    <name evidence="13" type="ORF">WMO46_07500</name>
</gene>
<dbReference type="SUPFAM" id="SSF63829">
    <property type="entry name" value="Calcium-dependent phosphotriesterase"/>
    <property type="match status" value="2"/>
</dbReference>
<dbReference type="Pfam" id="PF07494">
    <property type="entry name" value="Reg_prop"/>
    <property type="match status" value="2"/>
</dbReference>
<dbReference type="InterPro" id="IPR036890">
    <property type="entry name" value="HATPase_C_sf"/>
</dbReference>
<sequence length="1328" mass="148927">MSAFRRYILLALLTGFSGPGFPTAARAAGTAPDAPDFNFTHYNSGNSELPYDRVNKIVQDSQGFIWFGTSSGLSRFDGIRFRNYTKEEMGLKSAYVIALCTDSEGNLWIGTDRGVSVYDVDRDRFEPFLRESDIGTVIRNKANVIRRGPDGVMWISVNNQGLFAYDPRTQILRNHFFENGRQTLPVNIRALHVDGDNGLWIGLFYHSFLYIGHDSADHPRRDDAREIAAFRNDNVAAVSSAPDDSETIYVASARRGLCLLNRSSGRIRTLIPVPSRGFTPEDLYVDREGIVWMSTSEGVYRYDPRTDSARKLACDSHNRFSLSDSHAFAVFIDASDGIWIGTNVGGVNYCGAFQQQFEKYHAADGRSLEDCLVRGFADDGAGRIWIATENEGLLLYDTERRTLNRVVHDQLPNTQFSICCEPGALWLGTDKGLYRLDTRTRAVREYETLGYATAMLDQRVFAIHRTAKGELFVGTTVGLLHYDRRKEAFDPIEEFEGVFVTGMDEDERQRLWVSTYANGLICYDLQRGEITANHIGTEDDPGPLNMLFSVFAGPGGGHVWTTSFNGGFGCLDTATGRFESYDTRSCDLLPTNIFFQVLEDHAGTVWVSSDKGLFAFNPQTKAIRRFTIFDGLLNNDFKNCGLRSADGDLYFGSRSGFIRFNPEKFDRESGDPRLVVTEFRIGNELVVPSDDGRSPLVRNVDRTRSIHLSPRQNSFGFGFAVLNSTLPQLNTVECRLVGYDTQWRRTVADNTIFYYNVPAGTYSLEIRSQASGTAQPIGHEPLSIVVEQRFYKSTAAIGLYLLLFAGVLIAAFKVYYKRAIAREKRKHENYKKQKEAELFQQKLTFFSNIVHEIKTPLTVIHTPLQQIQASGHLSPADRDNLQAICNGTHYLDQLVRELLDFVRVEKRGYKLDCKPMNIVERTGFLCSTFQETAKARNLRLSFTAERDNIRIDADESAMNKILNNLLHNALKYAESYIEVNVRSHDGTATVSITNDGEPISPEQRSEIFKPFVQYDKSPGSRSFGIGLSLARSLAEMHAGTLELADDTLRTTFVLTLPAAASLPETAAGQEPPAPQDRSLPLLLLVEDNRELTAYLKHKLDADYRVIAVHAAEKAVGVLQEQEVDIVVTDIALPGTNGIELCRTISSDFDLSHIPVIVTSAISDTATKIACMEAGASTYIEKPFGLDYLEACIRAILDKRARLKKSYQNTQEPLDPKQFGLHSADEEFLRRIDELIMQHLNEPAFSSKQIEEALFLSRSTLIRKVRALLDTTPNDYLRSKRLSIAAQLLAQNKCRISEVCFSVGFNSPSYFAKCFKEQFGVSPAEYQKQ</sequence>
<keyword evidence="4" id="KW-0805">Transcription regulation</keyword>
<dbReference type="SUPFAM" id="SSF55874">
    <property type="entry name" value="ATPase domain of HSP90 chaperone/DNA topoisomerase II/histidine kinase"/>
    <property type="match status" value="1"/>
</dbReference>
<dbReference type="InterPro" id="IPR005467">
    <property type="entry name" value="His_kinase_dom"/>
</dbReference>
<dbReference type="PROSITE" id="PS50110">
    <property type="entry name" value="RESPONSE_REGULATORY"/>
    <property type="match status" value="1"/>
</dbReference>
<dbReference type="PROSITE" id="PS01124">
    <property type="entry name" value="HTH_ARAC_FAMILY_2"/>
    <property type="match status" value="1"/>
</dbReference>
<dbReference type="Gene3D" id="3.40.50.2300">
    <property type="match status" value="1"/>
</dbReference>
<dbReference type="Gene3D" id="1.10.10.60">
    <property type="entry name" value="Homeodomain-like"/>
    <property type="match status" value="2"/>
</dbReference>
<keyword evidence="8" id="KW-0812">Transmembrane</keyword>
<dbReference type="Gene3D" id="3.30.565.10">
    <property type="entry name" value="Histidine kinase-like ATPase, C-terminal domain"/>
    <property type="match status" value="1"/>
</dbReference>
<dbReference type="SUPFAM" id="SSF47384">
    <property type="entry name" value="Homodimeric domain of signal transducing histidine kinase"/>
    <property type="match status" value="1"/>
</dbReference>
<dbReference type="InterPro" id="IPR003594">
    <property type="entry name" value="HATPase_dom"/>
</dbReference>
<keyword evidence="3 7" id="KW-0597">Phosphoprotein</keyword>
<dbReference type="InterPro" id="IPR020449">
    <property type="entry name" value="Tscrpt_reg_AraC-type_HTH"/>
</dbReference>
<dbReference type="PANTHER" id="PTHR43547:SF2">
    <property type="entry name" value="HYBRID SIGNAL TRANSDUCTION HISTIDINE KINASE C"/>
    <property type="match status" value="1"/>
</dbReference>
<dbReference type="InterPro" id="IPR011044">
    <property type="entry name" value="Quino_amine_DH_bsu"/>
</dbReference>
<evidence type="ECO:0000313" key="14">
    <source>
        <dbReference type="Proteomes" id="UP001460202"/>
    </source>
</evidence>
<dbReference type="Gene3D" id="1.10.287.130">
    <property type="match status" value="1"/>
</dbReference>
<evidence type="ECO:0000259" key="12">
    <source>
        <dbReference type="PROSITE" id="PS50110"/>
    </source>
</evidence>
<evidence type="ECO:0000313" key="13">
    <source>
        <dbReference type="EMBL" id="MEQ2544789.1"/>
    </source>
</evidence>
<feature type="domain" description="HTH araC/xylS-type" evidence="10">
    <location>
        <begin position="1229"/>
        <end position="1328"/>
    </location>
</feature>
<dbReference type="EC" id="2.7.13.3" evidence="2"/>
<dbReference type="SMART" id="SM00342">
    <property type="entry name" value="HTH_ARAC"/>
    <property type="match status" value="1"/>
</dbReference>
<dbReference type="Gene3D" id="2.130.10.10">
    <property type="entry name" value="YVTN repeat-like/Quinoprotein amine dehydrogenase"/>
    <property type="match status" value="2"/>
</dbReference>
<dbReference type="Proteomes" id="UP001460202">
    <property type="component" value="Unassembled WGS sequence"/>
</dbReference>
<dbReference type="Pfam" id="PF00072">
    <property type="entry name" value="Response_reg"/>
    <property type="match status" value="1"/>
</dbReference>
<feature type="domain" description="Response regulatory" evidence="12">
    <location>
        <begin position="1081"/>
        <end position="1196"/>
    </location>
</feature>
<dbReference type="PRINTS" id="PR00032">
    <property type="entry name" value="HTHARAC"/>
</dbReference>
<evidence type="ECO:0000256" key="6">
    <source>
        <dbReference type="ARBA" id="ARBA00023163"/>
    </source>
</evidence>
<evidence type="ECO:0000259" key="10">
    <source>
        <dbReference type="PROSITE" id="PS01124"/>
    </source>
</evidence>
<evidence type="ECO:0000256" key="8">
    <source>
        <dbReference type="SAM" id="Phobius"/>
    </source>
</evidence>
<dbReference type="SMART" id="SM00448">
    <property type="entry name" value="REC"/>
    <property type="match status" value="1"/>
</dbReference>
<feature type="chain" id="PRO_5046868278" description="histidine kinase" evidence="9">
    <location>
        <begin position="28"/>
        <end position="1328"/>
    </location>
</feature>
<dbReference type="InterPro" id="IPR013783">
    <property type="entry name" value="Ig-like_fold"/>
</dbReference>
<evidence type="ECO:0000259" key="11">
    <source>
        <dbReference type="PROSITE" id="PS50109"/>
    </source>
</evidence>
<organism evidence="13 14">
    <name type="scientific">Alistipes intestinihominis</name>
    <dbReference type="NCBI Taxonomy" id="3133172"/>
    <lineage>
        <taxon>Bacteria</taxon>
        <taxon>Pseudomonadati</taxon>
        <taxon>Bacteroidota</taxon>
        <taxon>Bacteroidia</taxon>
        <taxon>Bacteroidales</taxon>
        <taxon>Rikenellaceae</taxon>
        <taxon>Alistipes</taxon>
    </lineage>
</organism>
<dbReference type="CDD" id="cd00082">
    <property type="entry name" value="HisKA"/>
    <property type="match status" value="1"/>
</dbReference>
<dbReference type="InterPro" id="IPR003661">
    <property type="entry name" value="HisK_dim/P_dom"/>
</dbReference>
<evidence type="ECO:0000256" key="3">
    <source>
        <dbReference type="ARBA" id="ARBA00022553"/>
    </source>
</evidence>
<dbReference type="SMART" id="SM00387">
    <property type="entry name" value="HATPase_c"/>
    <property type="match status" value="1"/>
</dbReference>
<comment type="caution">
    <text evidence="13">The sequence shown here is derived from an EMBL/GenBank/DDBJ whole genome shotgun (WGS) entry which is preliminary data.</text>
</comment>
<evidence type="ECO:0000256" key="5">
    <source>
        <dbReference type="ARBA" id="ARBA00023125"/>
    </source>
</evidence>
<dbReference type="Pfam" id="PF02518">
    <property type="entry name" value="HATPase_c"/>
    <property type="match status" value="1"/>
</dbReference>
<keyword evidence="8" id="KW-1133">Transmembrane helix</keyword>
<evidence type="ECO:0000256" key="7">
    <source>
        <dbReference type="PROSITE-ProRule" id="PRU00169"/>
    </source>
</evidence>
<dbReference type="Pfam" id="PF12833">
    <property type="entry name" value="HTH_18"/>
    <property type="match status" value="1"/>
</dbReference>
<evidence type="ECO:0000256" key="4">
    <source>
        <dbReference type="ARBA" id="ARBA00023015"/>
    </source>
</evidence>
<proteinExistence type="predicted"/>
<dbReference type="CDD" id="cd00156">
    <property type="entry name" value="REC"/>
    <property type="match status" value="1"/>
</dbReference>
<dbReference type="InterPro" id="IPR011110">
    <property type="entry name" value="Reg_prop"/>
</dbReference>
<dbReference type="SUPFAM" id="SSF46689">
    <property type="entry name" value="Homeodomain-like"/>
    <property type="match status" value="1"/>
</dbReference>
<evidence type="ECO:0000256" key="9">
    <source>
        <dbReference type="SAM" id="SignalP"/>
    </source>
</evidence>
<dbReference type="SUPFAM" id="SSF50969">
    <property type="entry name" value="YVTN repeat-like/Quinoprotein amine dehydrogenase"/>
    <property type="match status" value="1"/>
</dbReference>
<evidence type="ECO:0000256" key="1">
    <source>
        <dbReference type="ARBA" id="ARBA00000085"/>
    </source>
</evidence>
<dbReference type="InterPro" id="IPR009057">
    <property type="entry name" value="Homeodomain-like_sf"/>
</dbReference>
<dbReference type="InterPro" id="IPR001789">
    <property type="entry name" value="Sig_transdc_resp-reg_receiver"/>
</dbReference>
<dbReference type="InterPro" id="IPR015943">
    <property type="entry name" value="WD40/YVTN_repeat-like_dom_sf"/>
</dbReference>
<dbReference type="Pfam" id="PF00512">
    <property type="entry name" value="HisKA"/>
    <property type="match status" value="1"/>
</dbReference>
<dbReference type="RefSeq" id="WP_349094116.1">
    <property type="nucleotide sequence ID" value="NZ_JBBMFL010000007.1"/>
</dbReference>
<dbReference type="EMBL" id="JBBMFL010000007">
    <property type="protein sequence ID" value="MEQ2544789.1"/>
    <property type="molecule type" value="Genomic_DNA"/>
</dbReference>
<dbReference type="SUPFAM" id="SSF52172">
    <property type="entry name" value="CheY-like"/>
    <property type="match status" value="1"/>
</dbReference>
<dbReference type="InterPro" id="IPR036097">
    <property type="entry name" value="HisK_dim/P_sf"/>
</dbReference>